<name>A0AAE1TEX1_9FABA</name>
<dbReference type="AlphaFoldDB" id="A0AAE1TEX1"/>
<sequence>MARPVPICFVGPLPASPSLSKGRRQLESALGRLTRIVKSCYTAQKVLGPFISSDKGVLSVNLSCHRHSVAPPSFIISETQPLNLVADYCTNIVISGYWVGPDIDDGWGFVEAIINQVT</sequence>
<evidence type="ECO:0000313" key="2">
    <source>
        <dbReference type="Proteomes" id="UP001293593"/>
    </source>
</evidence>
<organism evidence="1 2">
    <name type="scientific">Acacia crassicarpa</name>
    <name type="common">northern wattle</name>
    <dbReference type="NCBI Taxonomy" id="499986"/>
    <lineage>
        <taxon>Eukaryota</taxon>
        <taxon>Viridiplantae</taxon>
        <taxon>Streptophyta</taxon>
        <taxon>Embryophyta</taxon>
        <taxon>Tracheophyta</taxon>
        <taxon>Spermatophyta</taxon>
        <taxon>Magnoliopsida</taxon>
        <taxon>eudicotyledons</taxon>
        <taxon>Gunneridae</taxon>
        <taxon>Pentapetalae</taxon>
        <taxon>rosids</taxon>
        <taxon>fabids</taxon>
        <taxon>Fabales</taxon>
        <taxon>Fabaceae</taxon>
        <taxon>Caesalpinioideae</taxon>
        <taxon>mimosoid clade</taxon>
        <taxon>Acacieae</taxon>
        <taxon>Acacia</taxon>
    </lineage>
</organism>
<reference evidence="1" key="1">
    <citation type="submission" date="2023-10" db="EMBL/GenBank/DDBJ databases">
        <title>Chromosome-level genome of the transformable northern wattle, Acacia crassicarpa.</title>
        <authorList>
            <person name="Massaro I."/>
            <person name="Sinha N.R."/>
            <person name="Poethig S."/>
            <person name="Leichty A.R."/>
        </authorList>
    </citation>
    <scope>NUCLEOTIDE SEQUENCE</scope>
    <source>
        <strain evidence="1">Acra3RX</strain>
        <tissue evidence="1">Leaf</tissue>
    </source>
</reference>
<dbReference type="Proteomes" id="UP001293593">
    <property type="component" value="Unassembled WGS sequence"/>
</dbReference>
<comment type="caution">
    <text evidence="1">The sequence shown here is derived from an EMBL/GenBank/DDBJ whole genome shotgun (WGS) entry which is preliminary data.</text>
</comment>
<evidence type="ECO:0000313" key="1">
    <source>
        <dbReference type="EMBL" id="KAK4282797.1"/>
    </source>
</evidence>
<gene>
    <name evidence="1" type="ORF">QN277_014130</name>
</gene>
<proteinExistence type="predicted"/>
<dbReference type="EMBL" id="JAWXYG010000002">
    <property type="protein sequence ID" value="KAK4282797.1"/>
    <property type="molecule type" value="Genomic_DNA"/>
</dbReference>
<accession>A0AAE1TEX1</accession>
<keyword evidence="2" id="KW-1185">Reference proteome</keyword>
<protein>
    <submittedName>
        <fullName evidence="1">Uncharacterized protein</fullName>
    </submittedName>
</protein>